<evidence type="ECO:0000256" key="3">
    <source>
        <dbReference type="SAM" id="MobiDB-lite"/>
    </source>
</evidence>
<feature type="domain" description="CEP250 coiled coil" evidence="5">
    <location>
        <begin position="1551"/>
        <end position="1629"/>
    </location>
</feature>
<evidence type="ECO:0000259" key="4">
    <source>
        <dbReference type="Pfam" id="PF15035"/>
    </source>
</evidence>
<feature type="coiled-coil region" evidence="2">
    <location>
        <begin position="356"/>
        <end position="397"/>
    </location>
</feature>
<feature type="coiled-coil region" evidence="2">
    <location>
        <begin position="1410"/>
        <end position="1475"/>
    </location>
</feature>
<feature type="region of interest" description="Disordered" evidence="3">
    <location>
        <begin position="1737"/>
        <end position="1769"/>
    </location>
</feature>
<accession>A0AAN7RMI2</accession>
<feature type="coiled-coil region" evidence="2">
    <location>
        <begin position="1519"/>
        <end position="1570"/>
    </location>
</feature>
<dbReference type="Proteomes" id="UP001333110">
    <property type="component" value="Unassembled WGS sequence"/>
</dbReference>
<keyword evidence="1 2" id="KW-0175">Coiled coil</keyword>
<feature type="region of interest" description="Disordered" evidence="3">
    <location>
        <begin position="463"/>
        <end position="486"/>
    </location>
</feature>
<dbReference type="GO" id="GO:0060271">
    <property type="term" value="P:cilium assembly"/>
    <property type="evidence" value="ECO:0007669"/>
    <property type="project" value="TreeGrafter"/>
</dbReference>
<evidence type="ECO:0000313" key="7">
    <source>
        <dbReference type="Proteomes" id="UP001333110"/>
    </source>
</evidence>
<evidence type="ECO:0000256" key="2">
    <source>
        <dbReference type="SAM" id="Coils"/>
    </source>
</evidence>
<feature type="compositionally biased region" description="Polar residues" evidence="3">
    <location>
        <begin position="874"/>
        <end position="888"/>
    </location>
</feature>
<reference evidence="6 7" key="1">
    <citation type="journal article" date="2023" name="J. Hered.">
        <title>Chromosome-level genome of the wood stork (Mycteria americana) provides insight into avian chromosome evolution.</title>
        <authorList>
            <person name="Flamio R. Jr."/>
            <person name="Ramstad K.M."/>
        </authorList>
    </citation>
    <scope>NUCLEOTIDE SEQUENCE [LARGE SCALE GENOMIC DNA]</scope>
    <source>
        <strain evidence="6">JAX WOST 10</strain>
    </source>
</reference>
<dbReference type="InterPro" id="IPR057658">
    <property type="entry name" value="CEP250_CC"/>
</dbReference>
<dbReference type="InterPro" id="IPR055167">
    <property type="entry name" value="Rootletin-like_CC"/>
</dbReference>
<dbReference type="Pfam" id="PF15035">
    <property type="entry name" value="Rootletin"/>
    <property type="match status" value="1"/>
</dbReference>
<evidence type="ECO:0000256" key="1">
    <source>
        <dbReference type="ARBA" id="ARBA00023054"/>
    </source>
</evidence>
<comment type="caution">
    <text evidence="6">The sequence shown here is derived from an EMBL/GenBank/DDBJ whole genome shotgun (WGS) entry which is preliminary data.</text>
</comment>
<proteinExistence type="predicted"/>
<protein>
    <recommendedName>
        <fullName evidence="8">Centrosome-associated protein CEP250</fullName>
    </recommendedName>
</protein>
<feature type="coiled-coil region" evidence="2">
    <location>
        <begin position="1642"/>
        <end position="1690"/>
    </location>
</feature>
<evidence type="ECO:0008006" key="8">
    <source>
        <dbReference type="Google" id="ProtNLM"/>
    </source>
</evidence>
<feature type="region of interest" description="Disordered" evidence="3">
    <location>
        <begin position="1691"/>
        <end position="1718"/>
    </location>
</feature>
<dbReference type="GO" id="GO:0005814">
    <property type="term" value="C:centriole"/>
    <property type="evidence" value="ECO:0007669"/>
    <property type="project" value="TreeGrafter"/>
</dbReference>
<sequence>MMHPGIRQHEGEARRCENLAEVNSLLREQLGKANEVNSALKEDVGKLTADWMRAREELELKESEWRNERELYDNYVRGDHNSLLSLWRQVVTFRRHFLEMKTATDRLRLLRSVCIRSFILVSWYPLIPVPTLLRERIASPPWYCIYPIDLSELKAEQMRLSGSVLVNCSRLHSRVQLWESVALGRPVLKDLAQQQAEQETNQKAREAMCLQAKGDLEKKELQDRVMELSALLVQSQRQNEEKEETVKTLNDTVEILEASRLEKEYEASLAKSTKEENLSLQKLIKDITEVVLDDSESTVSILCTDSSQHAESSNILSCLSSVDAEHAFVLVQEALARRRGATQALKEELSARQDSIDFLQHQHRQQEEKCSELQQRLEQLEEECKTSSSHRQHLQSLSLCEGKSKFFLTVLPTTPSWNDENGLRDSAGRFILLTEPCLCSDCARLEKTREELQHQLEVTEQEASRLRQSNTELQLKEDSAQGEKVEQQQTMERARRDQELLLQDLAALEGKHSLLQSELVVARETLEESQLQRDLLKQEKQELTTALEKAEQSVAELTGAQNKLSAEIADLRVAAASMSSINEALGLDKVQLNNLVLQLEQENEVLSGKVDEMGRAKISEQEELNWYKRTNEELCAEKAHLEQLLKKAEEQQEGLRVELTLLAEEKEETQEKLSQASLWLEGCLGEKDLNISQQCAQVAKAARSILACARNSVASRSRAVIVPLYSALVRPHLEYCVQFWVPHYKKDIEGLERVQRRARKLVKALEHKADEERLRDLGLFSLEKRRLRGELLALYNSLKGGCREAGGGLFSQVTSDRTRGSGLKLRQGRLRLASKVAFAHPSLKIASTGLDSDRILVGKVAVLANAVFLHENTESGVSRQQESASSGLEQLRQESSRQGHALAKASEEKELLAHEKAALEVRLAATERDRQGLSEQLAEARSAKETLESSLFEAQQHLSQLEITRSQLEIRLHTVTQAKEVIQAEVKCLQCELEAERSLMKQEREDMAQELSRTEQQYNTTLKLRESEHEVEINKLLQDLASEREGHHSELQRMLEQWEKEKAETEGEHEKQLFDMKQKVATMQAQQEEERSRVENAKQEVLLEKESEKAALLETLLQTQGELREAWQQLQQLRQEVKEQQENGQNITEKLQAELQETQSKMKAVEKRHKEEIKAIKEEMNILLQQRDALQKQVTETAVATPAINQVEELLSQLAASKESLKEEAMTLHQEVASLERKLESTEKQRRDVLHELDRLQALNEKLVWEIKVLQESVTASETRANTATDMNHSLEQELQATLSILKIKSEEVETQWEKVQMLQKEAAEVKALQENLTHMTAILSEREGEMKLYQEQMRMLEKQQEMHKPPLNRVIKDITEKKQETEPQQEHIQELEKQQEKQRIAVSKMTTALEKRDWEIRSQQEEIREQEELLEEALHEREGETKAQGEQKELEEEIRGLREDLQHVRQTLTKKDEEIEHQRDRVRYLEKTLAGREQELRRQSGLLKQLTSALRWKDEETLKKQLQRLQKWEEEEAEKRKVLQERDRLLKRQKELTQQLEDERKAKADELERVIAILKQTESREIKWKAKAQALTLALTKSETANGTLREEIAVLQGMVPERDKDRFHLPAIAEGEQLSWLSEKRLLSQRLESLQRAVARLELEKAELKQLNAELRRTLEQVERERRRLKRQCRGRSLPDARGVSLSESDQHKMPASSQAEGNLPELLWLRCTANLTGGESSWVSPTKKPSRPNSVLPGKNRVGGVSRPQQSFKAHFPPRVLFSKVSLLQTQLARERKDKQDYIECCAKTSQELSDLHQELSRSLAAVLREPKAAVLEAETRRLDRSLHLLFL</sequence>
<feature type="region of interest" description="Disordered" evidence="3">
    <location>
        <begin position="874"/>
        <end position="907"/>
    </location>
</feature>
<feature type="domain" description="Rootletin-like coiled-coil" evidence="4">
    <location>
        <begin position="7"/>
        <end position="106"/>
    </location>
</feature>
<dbReference type="PANTHER" id="PTHR23159">
    <property type="entry name" value="CENTROSOMAL PROTEIN 2"/>
    <property type="match status" value="1"/>
</dbReference>
<gene>
    <name evidence="6" type="ORF">QYF61_018283</name>
</gene>
<dbReference type="EMBL" id="JAUNZN010000014">
    <property type="protein sequence ID" value="KAK4812734.1"/>
    <property type="molecule type" value="Genomic_DNA"/>
</dbReference>
<feature type="compositionally biased region" description="Basic and acidic residues" evidence="3">
    <location>
        <begin position="474"/>
        <end position="486"/>
    </location>
</feature>
<dbReference type="GO" id="GO:0005813">
    <property type="term" value="C:centrosome"/>
    <property type="evidence" value="ECO:0007669"/>
    <property type="project" value="TreeGrafter"/>
</dbReference>
<dbReference type="PANTHER" id="PTHR23159:SF1">
    <property type="entry name" value="CENTROSOME-ASSOCIATED PROTEIN CEP250"/>
    <property type="match status" value="1"/>
</dbReference>
<keyword evidence="7" id="KW-1185">Reference proteome</keyword>
<name>A0AAN7RMI2_MYCAM</name>
<dbReference type="Pfam" id="PF25774">
    <property type="entry name" value="CC_CEP250"/>
    <property type="match status" value="1"/>
</dbReference>
<organism evidence="6 7">
    <name type="scientific">Mycteria americana</name>
    <name type="common">Wood stork</name>
    <dbReference type="NCBI Taxonomy" id="33587"/>
    <lineage>
        <taxon>Eukaryota</taxon>
        <taxon>Metazoa</taxon>
        <taxon>Chordata</taxon>
        <taxon>Craniata</taxon>
        <taxon>Vertebrata</taxon>
        <taxon>Euteleostomi</taxon>
        <taxon>Archelosauria</taxon>
        <taxon>Archosauria</taxon>
        <taxon>Dinosauria</taxon>
        <taxon>Saurischia</taxon>
        <taxon>Theropoda</taxon>
        <taxon>Coelurosauria</taxon>
        <taxon>Aves</taxon>
        <taxon>Neognathae</taxon>
        <taxon>Neoaves</taxon>
        <taxon>Aequornithes</taxon>
        <taxon>Ciconiiformes</taxon>
        <taxon>Ciconiidae</taxon>
        <taxon>Mycteria</taxon>
    </lineage>
</organism>
<feature type="coiled-coil region" evidence="2">
    <location>
        <begin position="218"/>
        <end position="259"/>
    </location>
</feature>
<evidence type="ECO:0000313" key="6">
    <source>
        <dbReference type="EMBL" id="KAK4812734.1"/>
    </source>
</evidence>
<evidence type="ECO:0000259" key="5">
    <source>
        <dbReference type="Pfam" id="PF25774"/>
    </source>
</evidence>